<proteinExistence type="predicted"/>
<reference evidence="1 2" key="1">
    <citation type="submission" date="2018-01" db="EMBL/GenBank/DDBJ databases">
        <title>The draft genome of Hanstruepera neustonica JCM19743.</title>
        <authorList>
            <person name="He R.-H."/>
            <person name="Du Z.-J."/>
        </authorList>
    </citation>
    <scope>NUCLEOTIDE SEQUENCE [LARGE SCALE GENOMIC DNA]</scope>
    <source>
        <strain evidence="1 2">JCM19743</strain>
    </source>
</reference>
<evidence type="ECO:0008006" key="3">
    <source>
        <dbReference type="Google" id="ProtNLM"/>
    </source>
</evidence>
<evidence type="ECO:0000313" key="2">
    <source>
        <dbReference type="Proteomes" id="UP000236641"/>
    </source>
</evidence>
<organism evidence="1 2">
    <name type="scientific">Hanstruepera neustonica</name>
    <dbReference type="NCBI Taxonomy" id="1445657"/>
    <lineage>
        <taxon>Bacteria</taxon>
        <taxon>Pseudomonadati</taxon>
        <taxon>Bacteroidota</taxon>
        <taxon>Flavobacteriia</taxon>
        <taxon>Flavobacteriales</taxon>
        <taxon>Flavobacteriaceae</taxon>
        <taxon>Hanstruepera</taxon>
    </lineage>
</organism>
<gene>
    <name evidence="1" type="ORF">C1T31_09130</name>
</gene>
<dbReference type="OrthoDB" id="1439844at2"/>
<evidence type="ECO:0000313" key="1">
    <source>
        <dbReference type="EMBL" id="PNQ73139.1"/>
    </source>
</evidence>
<keyword evidence="2" id="KW-1185">Reference proteome</keyword>
<dbReference type="EMBL" id="POWF01000004">
    <property type="protein sequence ID" value="PNQ73139.1"/>
    <property type="molecule type" value="Genomic_DNA"/>
</dbReference>
<name>A0A2K1DYM7_9FLAO</name>
<accession>A0A2K1DYM7</accession>
<dbReference type="Proteomes" id="UP000236641">
    <property type="component" value="Unassembled WGS sequence"/>
</dbReference>
<dbReference type="PROSITE" id="PS51257">
    <property type="entry name" value="PROKAR_LIPOPROTEIN"/>
    <property type="match status" value="1"/>
</dbReference>
<dbReference type="AlphaFoldDB" id="A0A2K1DYM7"/>
<sequence length="189" mass="21826">MIKRVVKVFSFFALFQLVIYSCCEQVYNVYYEQTTLTAIDSNDFDASSVTTENLLLNLNFEYKYIQIADMLDLNHMVDNTYATTCAEDYFFRDSVINITITANENVLDIESGNPINDKLFFINPNTLESQSLNELVNYLNNHFDGYYYQTIDLAFNESLPSELSLEFHIKIDLEGGRSLESTTEIITIE</sequence>
<comment type="caution">
    <text evidence="1">The sequence shown here is derived from an EMBL/GenBank/DDBJ whole genome shotgun (WGS) entry which is preliminary data.</text>
</comment>
<protein>
    <recommendedName>
        <fullName evidence="3">DUF5034 domain-containing protein</fullName>
    </recommendedName>
</protein>
<dbReference type="RefSeq" id="WP_103052179.1">
    <property type="nucleotide sequence ID" value="NZ_POWF01000004.1"/>
</dbReference>